<comment type="caution">
    <text evidence="3">The sequence shown here is derived from an EMBL/GenBank/DDBJ whole genome shotgun (WGS) entry which is preliminary data.</text>
</comment>
<evidence type="ECO:0000259" key="2">
    <source>
        <dbReference type="PROSITE" id="PS50983"/>
    </source>
</evidence>
<evidence type="ECO:0000313" key="3">
    <source>
        <dbReference type="EMBL" id="MST69154.1"/>
    </source>
</evidence>
<protein>
    <submittedName>
        <fullName evidence="3">ABC transporter substrate-binding protein</fullName>
    </submittedName>
</protein>
<feature type="domain" description="Fe/B12 periplasmic-binding" evidence="2">
    <location>
        <begin position="100"/>
        <end position="370"/>
    </location>
</feature>
<name>A0A6A8MBA7_9FIRM</name>
<proteinExistence type="inferred from homology"/>
<dbReference type="PANTHER" id="PTHR30535:SF34">
    <property type="entry name" value="MOLYBDATE-BINDING PROTEIN MOLA"/>
    <property type="match status" value="1"/>
</dbReference>
<dbReference type="RefSeq" id="WP_154572620.1">
    <property type="nucleotide sequence ID" value="NZ_VUNB01000004.1"/>
</dbReference>
<dbReference type="EMBL" id="VUNB01000004">
    <property type="protein sequence ID" value="MST69154.1"/>
    <property type="molecule type" value="Genomic_DNA"/>
</dbReference>
<evidence type="ECO:0000256" key="1">
    <source>
        <dbReference type="ARBA" id="ARBA00008814"/>
    </source>
</evidence>
<dbReference type="InterPro" id="IPR050902">
    <property type="entry name" value="ABC_Transporter_SBP"/>
</dbReference>
<dbReference type="Pfam" id="PF01497">
    <property type="entry name" value="Peripla_BP_2"/>
    <property type="match status" value="1"/>
</dbReference>
<dbReference type="InterPro" id="IPR002491">
    <property type="entry name" value="ABC_transptr_periplasmic_BD"/>
</dbReference>
<dbReference type="PROSITE" id="PS51257">
    <property type="entry name" value="PROKAR_LIPOPROTEIN"/>
    <property type="match status" value="1"/>
</dbReference>
<dbReference type="SUPFAM" id="SSF53807">
    <property type="entry name" value="Helical backbone' metal receptor"/>
    <property type="match status" value="1"/>
</dbReference>
<dbReference type="Gene3D" id="3.40.50.1980">
    <property type="entry name" value="Nitrogenase molybdenum iron protein domain"/>
    <property type="match status" value="1"/>
</dbReference>
<gene>
    <name evidence="3" type="ORF">FYJ66_06060</name>
</gene>
<dbReference type="PANTHER" id="PTHR30535">
    <property type="entry name" value="VITAMIN B12-BINDING PROTEIN"/>
    <property type="match status" value="1"/>
</dbReference>
<accession>A0A6A8MBA7</accession>
<sequence>MKRRLKALLLILSITTLMVILFTGCGKNAEKNEDGLGNGWKAEKSMKVSYAKEFAVDYYKGGYKLIRLKDGSRYLLVPEGKKAPKDIDEKITIIQQPLDNIYLAASASMCLFDSLDSIDKIKFSGAERSQWSIPSAAAAMDQGKIKFAGKYNNPDYEMLMGGNCEIAIENTMINHDPDVKKKIEEFGIPVFTDLSSMENHPLGRLEWIKVYGAMLNKEDQAEKFFNEQKKIVDKIHSRDTGKTVAFFTILPSGQVMVRKSGDYVTKMISMAGGKYVFSSIGDPNDSRATVTIDMEEFYKEAKNADILIYNGTIDGEITSTNQLLAINPAMKDFKAVKNGNLWSTGENMYQQATSAPQMIKEMNLIFTGRAGTGETLQYFRKVS</sequence>
<organism evidence="3">
    <name type="scientific">Baileyella intestinalis</name>
    <dbReference type="NCBI Taxonomy" id="2606709"/>
    <lineage>
        <taxon>Bacteria</taxon>
        <taxon>Bacillati</taxon>
        <taxon>Bacillota</taxon>
        <taxon>Clostridia</taxon>
        <taxon>Peptostreptococcales</taxon>
        <taxon>Anaerovoracaceae</taxon>
        <taxon>Baileyella</taxon>
    </lineage>
</organism>
<dbReference type="PROSITE" id="PS50983">
    <property type="entry name" value="FE_B12_PBP"/>
    <property type="match status" value="1"/>
</dbReference>
<dbReference type="AlphaFoldDB" id="A0A6A8MBA7"/>
<comment type="similarity">
    <text evidence="1">Belongs to the bacterial solute-binding protein 8 family.</text>
</comment>
<reference evidence="3" key="1">
    <citation type="submission" date="2019-09" db="EMBL/GenBank/DDBJ databases">
        <title>In-depth cultivation of the pig gut microbiome towards novel bacterial diversity and tailored functional studies.</title>
        <authorList>
            <person name="Wylensek D."/>
            <person name="Hitch T.C.A."/>
            <person name="Clavel T."/>
        </authorList>
    </citation>
    <scope>NUCLEOTIDE SEQUENCE</scope>
    <source>
        <strain evidence="3">RF-744-FAT-WT-3</strain>
    </source>
</reference>